<reference evidence="3" key="2">
    <citation type="submission" date="2015-11" db="EMBL/GenBank/DDBJ databases">
        <authorList>
            <person name="Zhang Y."/>
            <person name="Guo Z."/>
        </authorList>
    </citation>
    <scope>NUCLEOTIDE SEQUENCE</scope>
</reference>
<organism evidence="3 4">
    <name type="scientific">Echinococcus multilocularis</name>
    <name type="common">Fox tapeworm</name>
    <dbReference type="NCBI Taxonomy" id="6211"/>
    <lineage>
        <taxon>Eukaryota</taxon>
        <taxon>Metazoa</taxon>
        <taxon>Spiralia</taxon>
        <taxon>Lophotrochozoa</taxon>
        <taxon>Platyhelminthes</taxon>
        <taxon>Cestoda</taxon>
        <taxon>Eucestoda</taxon>
        <taxon>Cyclophyllidea</taxon>
        <taxon>Taeniidae</taxon>
        <taxon>Echinococcus</taxon>
    </lineage>
</organism>
<keyword evidence="3" id="KW-0418">Kinase</keyword>
<keyword evidence="1" id="KW-0175">Coiled coil</keyword>
<dbReference type="EMBL" id="LN902844">
    <property type="protein sequence ID" value="CUT98728.1"/>
    <property type="molecule type" value="Genomic_DNA"/>
</dbReference>
<dbReference type="Pfam" id="PF25015">
    <property type="entry name" value="RBD_AKAP-17A"/>
    <property type="match status" value="2"/>
</dbReference>
<feature type="compositionally biased region" description="Polar residues" evidence="2">
    <location>
        <begin position="462"/>
        <end position="473"/>
    </location>
</feature>
<evidence type="ECO:0000256" key="1">
    <source>
        <dbReference type="SAM" id="Coils"/>
    </source>
</evidence>
<name>A0A087VYP3_ECHMU</name>
<dbReference type="PANTHER" id="PTHR12484">
    <property type="entry name" value="B-LYMPHOCYTE ANTIGEN-RELATED"/>
    <property type="match status" value="1"/>
</dbReference>
<sequence length="584" mass="66373">MTNKAKFEHDELGDIEVLCDLHHIYLKPICKVHLTVQISGLSCIGAQGRCLSTWEVSEKLRQLCPSLLSPPIQMKVTGATVDFVRFVVELNSRVDVRRVIKAADSQRIKLSGFPQTLRVRAGDAPIDCPRKHDWEAFFRDAKDMNELVPGERPDTVVISKLPVRWFARSTSTTKFQPDPEIVEEVFKIYGKIRRIDIPMLDPCQNPQLLAKMGLSVDHARTFLSDIGYTLSAEPDAATSSSSSICSHDGFGKMAPSTIKPLFFDEKPLTSVDSASPLTFTVFIQYTDYSGFAAAMEALRGKKLIYAPNDKNNADSPKFFSAEIKVNFDRSKHLSDLSVRRRKAARIQLEAAAIAAEEEARRLRAEREARARELAAQAEAEAQLVAKRAEEEKREETRKEELLRALAKRIKRERAKRARVEAADKMTEREKKRHKGSLYLSLGKHHREREKAISKDTKDGLPVSTSSIAIQTSPERSHSSGKHQSRTKLISEMRARSPVEATAERMREKLLQKRELQLRARLLSASCEFYVCNRNVRILTSTFYFLFSVCTNDSKWLSVCTLEEIFTYLYVKQYLICVHDYSQKI</sequence>
<proteinExistence type="predicted"/>
<dbReference type="InterPro" id="IPR056852">
    <property type="entry name" value="AK17A/B"/>
</dbReference>
<dbReference type="GO" id="GO:0016301">
    <property type="term" value="F:kinase activity"/>
    <property type="evidence" value="ECO:0007669"/>
    <property type="project" value="UniProtKB-KW"/>
</dbReference>
<feature type="coiled-coil region" evidence="1">
    <location>
        <begin position="345"/>
        <end position="422"/>
    </location>
</feature>
<dbReference type="OMA" id="QYHEYAG"/>
<dbReference type="PANTHER" id="PTHR12484:SF4">
    <property type="entry name" value="A-KINASE ANCHOR PROTEIN 17A"/>
    <property type="match status" value="1"/>
</dbReference>
<dbReference type="OrthoDB" id="1918237at2759"/>
<feature type="compositionally biased region" description="Basic and acidic residues" evidence="2">
    <location>
        <begin position="448"/>
        <end position="458"/>
    </location>
</feature>
<dbReference type="AlphaFoldDB" id="A0A087VYP3"/>
<accession>A0A087VYP3</accession>
<protein>
    <submittedName>
        <fullName evidence="3">A kinase anchor protein 17A</fullName>
    </submittedName>
</protein>
<dbReference type="Proteomes" id="UP000017246">
    <property type="component" value="Unassembled WGS sequence"/>
</dbReference>
<dbReference type="STRING" id="6211.A0A087VYP3"/>
<evidence type="ECO:0000313" key="4">
    <source>
        <dbReference type="Proteomes" id="UP000017246"/>
    </source>
</evidence>
<dbReference type="eggNOG" id="KOG2891">
    <property type="taxonomic scope" value="Eukaryota"/>
</dbReference>
<keyword evidence="3" id="KW-0808">Transferase</keyword>
<evidence type="ECO:0000256" key="2">
    <source>
        <dbReference type="SAM" id="MobiDB-lite"/>
    </source>
</evidence>
<keyword evidence="4" id="KW-1185">Reference proteome</keyword>
<evidence type="ECO:0000313" key="3">
    <source>
        <dbReference type="EMBL" id="CUT98728.1"/>
    </source>
</evidence>
<reference evidence="3" key="1">
    <citation type="journal article" date="2013" name="Nature">
        <title>The genomes of four tapeworm species reveal adaptations to parasitism.</title>
        <authorList>
            <person name="Tsai I.J."/>
            <person name="Zarowiecki M."/>
            <person name="Holroyd N."/>
            <person name="Garciarrubio A."/>
            <person name="Sanchez-Flores A."/>
            <person name="Brooks K.L."/>
            <person name="Tracey A."/>
            <person name="Bobes R.J."/>
            <person name="Fragoso G."/>
            <person name="Sciutto E."/>
            <person name="Aslett M."/>
            <person name="Beasley H."/>
            <person name="Bennett H.M."/>
            <person name="Cai J."/>
            <person name="Camicia F."/>
            <person name="Clark R."/>
            <person name="Cucher M."/>
            <person name="De Silva N."/>
            <person name="Day T.A."/>
            <person name="Deplazes P."/>
            <person name="Estrada K."/>
            <person name="Fernandez C."/>
            <person name="Holland P.W."/>
            <person name="Hou J."/>
            <person name="Hu S."/>
            <person name="Huckvale T."/>
            <person name="Hung S.S."/>
            <person name="Kamenetzky L."/>
            <person name="Keane J.A."/>
            <person name="Kiss F."/>
            <person name="Koziol U."/>
            <person name="Lambert O."/>
            <person name="Liu K."/>
            <person name="Luo X."/>
            <person name="Luo Y."/>
            <person name="Macchiaroli N."/>
            <person name="Nichol S."/>
            <person name="Paps J."/>
            <person name="Parkinson J."/>
            <person name="Pouchkina-Stantcheva N."/>
            <person name="Riddiford N."/>
            <person name="Rosenzvit M."/>
            <person name="Salinas G."/>
            <person name="Wasmuth J.D."/>
            <person name="Zamanian M."/>
            <person name="Zheng Y."/>
            <person name="Cai X."/>
            <person name="Soberon X."/>
            <person name="Olson P.D."/>
            <person name="Laclette J.P."/>
            <person name="Brehm K."/>
            <person name="Berriman M."/>
            <person name="Garciarrubio A."/>
            <person name="Bobes R.J."/>
            <person name="Fragoso G."/>
            <person name="Sanchez-Flores A."/>
            <person name="Estrada K."/>
            <person name="Cevallos M.A."/>
            <person name="Morett E."/>
            <person name="Gonzalez V."/>
            <person name="Portillo T."/>
            <person name="Ochoa-Leyva A."/>
            <person name="Jose M.V."/>
            <person name="Sciutto E."/>
            <person name="Landa A."/>
            <person name="Jimenez L."/>
            <person name="Valdes V."/>
            <person name="Carrero J.C."/>
            <person name="Larralde C."/>
            <person name="Morales-Montor J."/>
            <person name="Limon-Lason J."/>
            <person name="Soberon X."/>
            <person name="Laclette J.P."/>
        </authorList>
    </citation>
    <scope>NUCLEOTIDE SEQUENCE [LARGE SCALE GENOMIC DNA]</scope>
</reference>
<feature type="region of interest" description="Disordered" evidence="2">
    <location>
        <begin position="443"/>
        <end position="488"/>
    </location>
</feature>